<dbReference type="Pfam" id="PF00392">
    <property type="entry name" value="GntR"/>
    <property type="match status" value="1"/>
</dbReference>
<dbReference type="SMART" id="SM00345">
    <property type="entry name" value="HTH_GNTR"/>
    <property type="match status" value="1"/>
</dbReference>
<dbReference type="SMART" id="SM00895">
    <property type="entry name" value="FCD"/>
    <property type="match status" value="1"/>
</dbReference>
<keyword evidence="2" id="KW-0238">DNA-binding</keyword>
<keyword evidence="1" id="KW-0805">Transcription regulation</keyword>
<evidence type="ECO:0000259" key="4">
    <source>
        <dbReference type="PROSITE" id="PS50949"/>
    </source>
</evidence>
<sequence>MDHGERVTPVQPIFLINLRDHVHENLRKAIIAGRLVDEERLNERDLARDLGVSTTPLKEALRQLETEGLVRTEPRRGVFVTYGPQQAEEMSLARAALESMIARMAAKRASLGDVDVLRAQVADMETATRKGDVERLIELNELFHGQIHEASGCGYLRRLQSRQQIYDHTTRVGLLQDADERGRAFAEHRAILEAIALGDPDSAERIMRDHIVRSGQRHIETVFGRARLGDRQ</sequence>
<dbReference type="GO" id="GO:0043565">
    <property type="term" value="F:sequence-specific DNA binding"/>
    <property type="evidence" value="ECO:0007669"/>
    <property type="project" value="InterPro"/>
</dbReference>
<dbReference type="Proteomes" id="UP000094969">
    <property type="component" value="Chromosome"/>
</dbReference>
<dbReference type="InterPro" id="IPR008920">
    <property type="entry name" value="TF_FadR/GntR_C"/>
</dbReference>
<dbReference type="PANTHER" id="PTHR43537:SF5">
    <property type="entry name" value="UXU OPERON TRANSCRIPTIONAL REGULATOR"/>
    <property type="match status" value="1"/>
</dbReference>
<organism evidence="5 6">
    <name type="scientific">Bosea vaviloviae</name>
    <dbReference type="NCBI Taxonomy" id="1526658"/>
    <lineage>
        <taxon>Bacteria</taxon>
        <taxon>Pseudomonadati</taxon>
        <taxon>Pseudomonadota</taxon>
        <taxon>Alphaproteobacteria</taxon>
        <taxon>Hyphomicrobiales</taxon>
        <taxon>Boseaceae</taxon>
        <taxon>Bosea</taxon>
    </lineage>
</organism>
<dbReference type="InterPro" id="IPR036390">
    <property type="entry name" value="WH_DNA-bd_sf"/>
</dbReference>
<dbReference type="Gene3D" id="1.20.120.530">
    <property type="entry name" value="GntR ligand-binding domain-like"/>
    <property type="match status" value="1"/>
</dbReference>
<dbReference type="Pfam" id="PF07729">
    <property type="entry name" value="FCD"/>
    <property type="match status" value="1"/>
</dbReference>
<evidence type="ECO:0000256" key="3">
    <source>
        <dbReference type="ARBA" id="ARBA00023163"/>
    </source>
</evidence>
<keyword evidence="6" id="KW-1185">Reference proteome</keyword>
<dbReference type="EMBL" id="CP017147">
    <property type="protein sequence ID" value="AOO81298.1"/>
    <property type="molecule type" value="Genomic_DNA"/>
</dbReference>
<dbReference type="InterPro" id="IPR000485">
    <property type="entry name" value="AsnC-type_HTH_dom"/>
</dbReference>
<evidence type="ECO:0000256" key="1">
    <source>
        <dbReference type="ARBA" id="ARBA00023015"/>
    </source>
</evidence>
<gene>
    <name evidence="5" type="ORF">BHK69_13240</name>
</gene>
<protein>
    <submittedName>
        <fullName evidence="5">GntR family transcriptional regulator</fullName>
    </submittedName>
</protein>
<proteinExistence type="predicted"/>
<dbReference type="InterPro" id="IPR000524">
    <property type="entry name" value="Tscrpt_reg_HTH_GntR"/>
</dbReference>
<dbReference type="GO" id="GO:0003700">
    <property type="term" value="F:DNA-binding transcription factor activity"/>
    <property type="evidence" value="ECO:0007669"/>
    <property type="project" value="InterPro"/>
</dbReference>
<dbReference type="RefSeq" id="WP_069690512.1">
    <property type="nucleotide sequence ID" value="NZ_CP017147.1"/>
</dbReference>
<dbReference type="InterPro" id="IPR036388">
    <property type="entry name" value="WH-like_DNA-bd_sf"/>
</dbReference>
<dbReference type="KEGG" id="bvv:BHK69_13240"/>
<dbReference type="STRING" id="1526658.BHK69_13240"/>
<evidence type="ECO:0000313" key="5">
    <source>
        <dbReference type="EMBL" id="AOO81298.1"/>
    </source>
</evidence>
<keyword evidence="3" id="KW-0804">Transcription</keyword>
<reference evidence="5 6" key="1">
    <citation type="journal article" date="2015" name="Antonie Van Leeuwenhoek">
        <title>Bosea vaviloviae sp. nov., a new species of slow-growing rhizobia isolated from nodules of the relict species Vavilovia formosa (Stev.) Fed.</title>
        <authorList>
            <person name="Safronova V.I."/>
            <person name="Kuznetsova I.G."/>
            <person name="Sazanova A.L."/>
            <person name="Kimeklis A.K."/>
            <person name="Belimov A.A."/>
            <person name="Andronov E.E."/>
            <person name="Pinaev A.G."/>
            <person name="Chizhevskaya E.P."/>
            <person name="Pukhaev A.R."/>
            <person name="Popov K.P."/>
            <person name="Willems A."/>
            <person name="Tikhonovich I.A."/>
        </authorList>
    </citation>
    <scope>NUCLEOTIDE SEQUENCE [LARGE SCALE GENOMIC DNA]</scope>
    <source>
        <strain evidence="5 6">Vaf18</strain>
    </source>
</reference>
<dbReference type="PROSITE" id="PS50949">
    <property type="entry name" value="HTH_GNTR"/>
    <property type="match status" value="1"/>
</dbReference>
<dbReference type="Gene3D" id="1.10.10.10">
    <property type="entry name" value="Winged helix-like DNA-binding domain superfamily/Winged helix DNA-binding domain"/>
    <property type="match status" value="1"/>
</dbReference>
<dbReference type="OrthoDB" id="7846328at2"/>
<evidence type="ECO:0000313" key="6">
    <source>
        <dbReference type="Proteomes" id="UP000094969"/>
    </source>
</evidence>
<name>A0A1D7U1P7_9HYPH</name>
<feature type="domain" description="HTH gntR-type" evidence="4">
    <location>
        <begin position="16"/>
        <end position="83"/>
    </location>
</feature>
<accession>A0A1D7U1P7</accession>
<dbReference type="SUPFAM" id="SSF48008">
    <property type="entry name" value="GntR ligand-binding domain-like"/>
    <property type="match status" value="1"/>
</dbReference>
<dbReference type="SUPFAM" id="SSF46785">
    <property type="entry name" value="Winged helix' DNA-binding domain"/>
    <property type="match status" value="1"/>
</dbReference>
<dbReference type="PRINTS" id="PR00033">
    <property type="entry name" value="HTHASNC"/>
</dbReference>
<dbReference type="AlphaFoldDB" id="A0A1D7U1P7"/>
<evidence type="ECO:0000256" key="2">
    <source>
        <dbReference type="ARBA" id="ARBA00023125"/>
    </source>
</evidence>
<dbReference type="InterPro" id="IPR011711">
    <property type="entry name" value="GntR_C"/>
</dbReference>
<dbReference type="PANTHER" id="PTHR43537">
    <property type="entry name" value="TRANSCRIPTIONAL REGULATOR, GNTR FAMILY"/>
    <property type="match status" value="1"/>
</dbReference>
<dbReference type="CDD" id="cd07377">
    <property type="entry name" value="WHTH_GntR"/>
    <property type="match status" value="1"/>
</dbReference>